<evidence type="ECO:0000256" key="1">
    <source>
        <dbReference type="SAM" id="MobiDB-lite"/>
    </source>
</evidence>
<reference evidence="2" key="1">
    <citation type="submission" date="2014-11" db="EMBL/GenBank/DDBJ databases">
        <authorList>
            <person name="Otto D Thomas"/>
            <person name="Naeem Raeece"/>
        </authorList>
    </citation>
    <scope>NUCLEOTIDE SEQUENCE</scope>
</reference>
<feature type="region of interest" description="Disordered" evidence="1">
    <location>
        <begin position="1"/>
        <end position="58"/>
    </location>
</feature>
<name>A0A0G4IDA1_9ALVE</name>
<dbReference type="VEuPathDB" id="CryptoDB:Cvel_13324"/>
<accession>A0A0G4IDA1</accession>
<feature type="compositionally biased region" description="Basic and acidic residues" evidence="1">
    <location>
        <begin position="40"/>
        <end position="51"/>
    </location>
</feature>
<organism evidence="2">
    <name type="scientific">Chromera velia CCMP2878</name>
    <dbReference type="NCBI Taxonomy" id="1169474"/>
    <lineage>
        <taxon>Eukaryota</taxon>
        <taxon>Sar</taxon>
        <taxon>Alveolata</taxon>
        <taxon>Colpodellida</taxon>
        <taxon>Chromeraceae</taxon>
        <taxon>Chromera</taxon>
    </lineage>
</organism>
<dbReference type="EMBL" id="CDMZ01005848">
    <property type="protein sequence ID" value="CEM55169.1"/>
    <property type="molecule type" value="Genomic_DNA"/>
</dbReference>
<proteinExistence type="predicted"/>
<dbReference type="AlphaFoldDB" id="A0A0G4IDA1"/>
<protein>
    <submittedName>
        <fullName evidence="2">Uncharacterized protein</fullName>
    </submittedName>
</protein>
<feature type="compositionally biased region" description="Basic and acidic residues" evidence="1">
    <location>
        <begin position="11"/>
        <end position="20"/>
    </location>
</feature>
<feature type="region of interest" description="Disordered" evidence="1">
    <location>
        <begin position="201"/>
        <end position="225"/>
    </location>
</feature>
<gene>
    <name evidence="2" type="ORF">Cvel_13324</name>
</gene>
<sequence>MGCAASTPRVLSEERKVEAKRQRKKEAKEPANNPYAPSRTKPEPPEVEVSKNDPTPGIPGTYADCATFMGESTLYILKIEEEGPWRVQRFNKGPSGFRLDGFGGFCWTQEGGRVLLFRDDEELMLWGEKTASQKAEERRVFVEEMSSGGSMFTSRPEGSPSADLSIDPDGSLWSDCFDLFIKVGMGNYCFVLSKTKEAPQLSVPGEEELEKEKLGSIGAGIEDDY</sequence>
<evidence type="ECO:0000313" key="2">
    <source>
        <dbReference type="EMBL" id="CEM55169.1"/>
    </source>
</evidence>